<dbReference type="Gene3D" id="1.10.260.40">
    <property type="entry name" value="lambda repressor-like DNA-binding domains"/>
    <property type="match status" value="1"/>
</dbReference>
<dbReference type="SUPFAM" id="SSF47413">
    <property type="entry name" value="lambda repressor-like DNA-binding domains"/>
    <property type="match status" value="1"/>
</dbReference>
<reference evidence="5 6" key="1">
    <citation type="submission" date="2019-04" db="EMBL/GenBank/DDBJ databases">
        <authorList>
            <person name="Jiang L."/>
        </authorList>
    </citation>
    <scope>NUCLEOTIDE SEQUENCE [LARGE SCALE GENOMIC DNA]</scope>
    <source>
        <strain evidence="5 6">YIM 131853</strain>
    </source>
</reference>
<dbReference type="InterPro" id="IPR000843">
    <property type="entry name" value="HTH_LacI"/>
</dbReference>
<proteinExistence type="predicted"/>
<dbReference type="InterPro" id="IPR028082">
    <property type="entry name" value="Peripla_BP_I"/>
</dbReference>
<comment type="caution">
    <text evidence="5">The sequence shown here is derived from an EMBL/GenBank/DDBJ whole genome shotgun (WGS) entry which is preliminary data.</text>
</comment>
<keyword evidence="2" id="KW-0238">DNA-binding</keyword>
<dbReference type="PANTHER" id="PTHR30146">
    <property type="entry name" value="LACI-RELATED TRANSCRIPTIONAL REPRESSOR"/>
    <property type="match status" value="1"/>
</dbReference>
<keyword evidence="1" id="KW-0805">Transcription regulation</keyword>
<dbReference type="InterPro" id="IPR046335">
    <property type="entry name" value="LacI/GalR-like_sensor"/>
</dbReference>
<dbReference type="GO" id="GO:0003700">
    <property type="term" value="F:DNA-binding transcription factor activity"/>
    <property type="evidence" value="ECO:0007669"/>
    <property type="project" value="TreeGrafter"/>
</dbReference>
<dbReference type="GO" id="GO:0000976">
    <property type="term" value="F:transcription cis-regulatory region binding"/>
    <property type="evidence" value="ECO:0007669"/>
    <property type="project" value="TreeGrafter"/>
</dbReference>
<dbReference type="CDD" id="cd01392">
    <property type="entry name" value="HTH_LacI"/>
    <property type="match status" value="1"/>
</dbReference>
<organism evidence="5 6">
    <name type="scientific">Naasia lichenicola</name>
    <dbReference type="NCBI Taxonomy" id="2565933"/>
    <lineage>
        <taxon>Bacteria</taxon>
        <taxon>Bacillati</taxon>
        <taxon>Actinomycetota</taxon>
        <taxon>Actinomycetes</taxon>
        <taxon>Micrococcales</taxon>
        <taxon>Microbacteriaceae</taxon>
        <taxon>Naasia</taxon>
    </lineage>
</organism>
<dbReference type="EMBL" id="SSSM01000005">
    <property type="protein sequence ID" value="THG30084.1"/>
    <property type="molecule type" value="Genomic_DNA"/>
</dbReference>
<keyword evidence="3" id="KW-0804">Transcription</keyword>
<dbReference type="Pfam" id="PF13377">
    <property type="entry name" value="Peripla_BP_3"/>
    <property type="match status" value="1"/>
</dbReference>
<dbReference type="Proteomes" id="UP000309133">
    <property type="component" value="Unassembled WGS sequence"/>
</dbReference>
<protein>
    <submittedName>
        <fullName evidence="5">LacI family transcriptional regulator</fullName>
    </submittedName>
</protein>
<evidence type="ECO:0000256" key="3">
    <source>
        <dbReference type="ARBA" id="ARBA00023163"/>
    </source>
</evidence>
<feature type="domain" description="HTH lacI-type" evidence="4">
    <location>
        <begin position="41"/>
        <end position="95"/>
    </location>
</feature>
<evidence type="ECO:0000256" key="2">
    <source>
        <dbReference type="ARBA" id="ARBA00023125"/>
    </source>
</evidence>
<evidence type="ECO:0000313" key="5">
    <source>
        <dbReference type="EMBL" id="THG30084.1"/>
    </source>
</evidence>
<evidence type="ECO:0000256" key="1">
    <source>
        <dbReference type="ARBA" id="ARBA00023015"/>
    </source>
</evidence>
<dbReference type="PROSITE" id="PS50932">
    <property type="entry name" value="HTH_LACI_2"/>
    <property type="match status" value="1"/>
</dbReference>
<dbReference type="CDD" id="cd06267">
    <property type="entry name" value="PBP1_LacI_sugar_binding-like"/>
    <property type="match status" value="1"/>
</dbReference>
<dbReference type="PANTHER" id="PTHR30146:SF153">
    <property type="entry name" value="LACTOSE OPERON REPRESSOR"/>
    <property type="match status" value="1"/>
</dbReference>
<accession>A0A4S4FJJ8</accession>
<evidence type="ECO:0000259" key="4">
    <source>
        <dbReference type="PROSITE" id="PS50932"/>
    </source>
</evidence>
<dbReference type="SMART" id="SM00354">
    <property type="entry name" value="HTH_LACI"/>
    <property type="match status" value="1"/>
</dbReference>
<evidence type="ECO:0000313" key="6">
    <source>
        <dbReference type="Proteomes" id="UP000309133"/>
    </source>
</evidence>
<sequence length="373" mass="40090">MDERPFFVGAKRFRSGHRFATMSATCQLTEEGDVNDPSEPATLKDVARVAGVALSTVSAYLNSTRKVSPALQVRIRDAVRELDYIPNFQARNLRMKRAASIGLVVPELANPYFAALAEGIESRLSGTGVTLTLSLTGSTGDREEAHASLLRRARLDGLVVISATGRTTSALLDLIERFPVVLADEQLPSLNAAFVGSDNRRGARSVADVALASGGRRPAIIAGPRSLWTAEARLSGYREALAGSGIEEHDVILERGDYTFASGLAAAMRLYPLERYDGSGPDIVIASNDLMALGVLRHLRRIGASVPEDVVVVGFDDIPVADMITPTLTTVSQPAHDIGFTATDLLLRTIDGEALADERVELPTELRVRESTR</sequence>
<dbReference type="InterPro" id="IPR010982">
    <property type="entry name" value="Lambda_DNA-bd_dom_sf"/>
</dbReference>
<gene>
    <name evidence="5" type="ORF">E6C64_15725</name>
</gene>
<dbReference type="SUPFAM" id="SSF53822">
    <property type="entry name" value="Periplasmic binding protein-like I"/>
    <property type="match status" value="1"/>
</dbReference>
<dbReference type="Gene3D" id="3.40.50.2300">
    <property type="match status" value="2"/>
</dbReference>
<name>A0A4S4FJJ8_9MICO</name>
<dbReference type="AlphaFoldDB" id="A0A4S4FJJ8"/>
<dbReference type="Pfam" id="PF00356">
    <property type="entry name" value="LacI"/>
    <property type="match status" value="1"/>
</dbReference>
<keyword evidence="6" id="KW-1185">Reference proteome</keyword>